<evidence type="ECO:0000256" key="11">
    <source>
        <dbReference type="ARBA" id="ARBA00035585"/>
    </source>
</evidence>
<reference evidence="13 14" key="1">
    <citation type="submission" date="2022-05" db="EMBL/GenBank/DDBJ databases">
        <title>Seasonal and diel survey of microbial diversity of the Tyrrhenian coast.</title>
        <authorList>
            <person name="Gattoni G."/>
            <person name="Corral P."/>
        </authorList>
    </citation>
    <scope>NUCLEOTIDE SEQUENCE [LARGE SCALE GENOMIC DNA]</scope>
    <source>
        <strain evidence="13 14">V10</strain>
    </source>
</reference>
<dbReference type="InterPro" id="IPR003691">
    <property type="entry name" value="FluC"/>
</dbReference>
<keyword evidence="12" id="KW-0813">Transport</keyword>
<dbReference type="Proteomes" id="UP001202550">
    <property type="component" value="Unassembled WGS sequence"/>
</dbReference>
<evidence type="ECO:0000256" key="3">
    <source>
        <dbReference type="ARBA" id="ARBA00022519"/>
    </source>
</evidence>
<gene>
    <name evidence="12" type="primary">fluC</name>
    <name evidence="12" type="synonym">crcB</name>
    <name evidence="13" type="ORF">M3N55_04700</name>
</gene>
<comment type="caution">
    <text evidence="13">The sequence shown here is derived from an EMBL/GenBank/DDBJ whole genome shotgun (WGS) entry which is preliminary data.</text>
</comment>
<keyword evidence="5 12" id="KW-1133">Transmembrane helix</keyword>
<keyword evidence="6 12" id="KW-0915">Sodium</keyword>
<evidence type="ECO:0000256" key="10">
    <source>
        <dbReference type="ARBA" id="ARBA00035120"/>
    </source>
</evidence>
<evidence type="ECO:0000256" key="7">
    <source>
        <dbReference type="ARBA" id="ARBA00023065"/>
    </source>
</evidence>
<dbReference type="Pfam" id="PF02537">
    <property type="entry name" value="CRCB"/>
    <property type="match status" value="1"/>
</dbReference>
<comment type="catalytic activity">
    <reaction evidence="11">
        <text>fluoride(in) = fluoride(out)</text>
        <dbReference type="Rhea" id="RHEA:76159"/>
        <dbReference type="ChEBI" id="CHEBI:17051"/>
    </reaction>
    <physiologicalReaction direction="left-to-right" evidence="11">
        <dbReference type="Rhea" id="RHEA:76160"/>
    </physiologicalReaction>
</comment>
<evidence type="ECO:0000256" key="1">
    <source>
        <dbReference type="ARBA" id="ARBA00004651"/>
    </source>
</evidence>
<dbReference type="EMBL" id="JALZWP010000003">
    <property type="protein sequence ID" value="MCL1628021.1"/>
    <property type="molecule type" value="Genomic_DNA"/>
</dbReference>
<evidence type="ECO:0000256" key="5">
    <source>
        <dbReference type="ARBA" id="ARBA00022989"/>
    </source>
</evidence>
<protein>
    <recommendedName>
        <fullName evidence="12">Fluoride-specific ion channel FluC</fullName>
    </recommendedName>
</protein>
<evidence type="ECO:0000313" key="13">
    <source>
        <dbReference type="EMBL" id="MCL1628021.1"/>
    </source>
</evidence>
<evidence type="ECO:0000256" key="12">
    <source>
        <dbReference type="HAMAP-Rule" id="MF_00454"/>
    </source>
</evidence>
<comment type="function">
    <text evidence="12">Fluoride-specific ion channel. Important for reducing fluoride concentration in the cell, thus reducing its toxicity.</text>
</comment>
<keyword evidence="12" id="KW-0479">Metal-binding</keyword>
<organism evidence="13 14">
    <name type="scientific">Roseinatronobacter domitianus</name>
    <dbReference type="NCBI Taxonomy" id="2940293"/>
    <lineage>
        <taxon>Bacteria</taxon>
        <taxon>Pseudomonadati</taxon>
        <taxon>Pseudomonadota</taxon>
        <taxon>Alphaproteobacteria</taxon>
        <taxon>Rhodobacterales</taxon>
        <taxon>Paracoccaceae</taxon>
        <taxon>Roseinatronobacter</taxon>
    </lineage>
</organism>
<keyword evidence="2 12" id="KW-1003">Cell membrane</keyword>
<dbReference type="RefSeq" id="WP_249056879.1">
    <property type="nucleotide sequence ID" value="NZ_JALZWP010000003.1"/>
</dbReference>
<dbReference type="HAMAP" id="MF_00454">
    <property type="entry name" value="FluC"/>
    <property type="match status" value="1"/>
</dbReference>
<feature type="binding site" evidence="12">
    <location>
        <position position="72"/>
    </location>
    <ligand>
        <name>Na(+)</name>
        <dbReference type="ChEBI" id="CHEBI:29101"/>
        <note>structural</note>
    </ligand>
</feature>
<keyword evidence="9 12" id="KW-0407">Ion channel</keyword>
<comment type="similarity">
    <text evidence="10 12">Belongs to the fluoride channel Fluc/FEX (TC 1.A.43) family.</text>
</comment>
<proteinExistence type="inferred from homology"/>
<evidence type="ECO:0000256" key="8">
    <source>
        <dbReference type="ARBA" id="ARBA00023136"/>
    </source>
</evidence>
<keyword evidence="7 12" id="KW-0406">Ion transport</keyword>
<comment type="caution">
    <text evidence="12">Lacks conserved residue(s) required for the propagation of feature annotation.</text>
</comment>
<evidence type="ECO:0000256" key="9">
    <source>
        <dbReference type="ARBA" id="ARBA00023303"/>
    </source>
</evidence>
<evidence type="ECO:0000313" key="14">
    <source>
        <dbReference type="Proteomes" id="UP001202550"/>
    </source>
</evidence>
<accession>A0ABT0LZH4</accession>
<name>A0ABT0LZH4_9RHOB</name>
<keyword evidence="8 12" id="KW-0472">Membrane</keyword>
<comment type="activity regulation">
    <text evidence="12">Na(+) is not transported, but it plays an essential structural role and its presence is essential for fluoride channel function.</text>
</comment>
<sequence>MKPEIMAVLAIIAGGALGGLVRSWICTRLSGARGIAVVNTTGSLALGVVAANAAPGSLVWLFLATGVLGAYTTVSSFALNTVQMWQAGGHARAVANVAGSVMLSVAAVALGFWLGGL</sequence>
<comment type="subcellular location">
    <subcellularLocation>
        <location evidence="1 12">Cell membrane</location>
        <topology evidence="1 12">Multi-pass membrane protein</topology>
    </subcellularLocation>
</comment>
<feature type="binding site" evidence="12">
    <location>
        <position position="69"/>
    </location>
    <ligand>
        <name>Na(+)</name>
        <dbReference type="ChEBI" id="CHEBI:29101"/>
        <note>structural</note>
    </ligand>
</feature>
<keyword evidence="3" id="KW-0997">Cell inner membrane</keyword>
<feature type="transmembrane region" description="Helical" evidence="12">
    <location>
        <begin position="94"/>
        <end position="114"/>
    </location>
</feature>
<evidence type="ECO:0000256" key="6">
    <source>
        <dbReference type="ARBA" id="ARBA00023053"/>
    </source>
</evidence>
<keyword evidence="14" id="KW-1185">Reference proteome</keyword>
<feature type="transmembrane region" description="Helical" evidence="12">
    <location>
        <begin position="58"/>
        <end position="82"/>
    </location>
</feature>
<evidence type="ECO:0000256" key="4">
    <source>
        <dbReference type="ARBA" id="ARBA00022692"/>
    </source>
</evidence>
<evidence type="ECO:0000256" key="2">
    <source>
        <dbReference type="ARBA" id="ARBA00022475"/>
    </source>
</evidence>
<keyword evidence="4 12" id="KW-0812">Transmembrane</keyword>